<dbReference type="Proteomes" id="UP000528457">
    <property type="component" value="Unassembled WGS sequence"/>
</dbReference>
<feature type="transmembrane region" description="Helical" evidence="5">
    <location>
        <begin position="279"/>
        <end position="301"/>
    </location>
</feature>
<dbReference type="InParanoid" id="A0A7X0MXU5"/>
<dbReference type="AlphaFoldDB" id="A0A7X0MXU5"/>
<feature type="transmembrane region" description="Helical" evidence="5">
    <location>
        <begin position="199"/>
        <end position="225"/>
    </location>
</feature>
<keyword evidence="7" id="KW-1185">Reference proteome</keyword>
<comment type="subcellular location">
    <subcellularLocation>
        <location evidence="1">Membrane</location>
        <topology evidence="1">Multi-pass membrane protein</topology>
    </subcellularLocation>
</comment>
<gene>
    <name evidence="6" type="ORF">HNR48_004163</name>
</gene>
<keyword evidence="2 5" id="KW-0812">Transmembrane</keyword>
<dbReference type="GO" id="GO:0016020">
    <property type="term" value="C:membrane"/>
    <property type="evidence" value="ECO:0007669"/>
    <property type="project" value="UniProtKB-SubCell"/>
</dbReference>
<name>A0A7X0MXU5_9GAMM</name>
<keyword evidence="6" id="KW-0489">Methyltransferase</keyword>
<feature type="transmembrane region" description="Helical" evidence="5">
    <location>
        <begin position="35"/>
        <end position="55"/>
    </location>
</feature>
<feature type="transmembrane region" description="Helical" evidence="5">
    <location>
        <begin position="237"/>
        <end position="259"/>
    </location>
</feature>
<dbReference type="RefSeq" id="WP_166843581.1">
    <property type="nucleotide sequence ID" value="NZ_JAAONY010000005.1"/>
</dbReference>
<reference evidence="6 7" key="1">
    <citation type="submission" date="2020-08" db="EMBL/GenBank/DDBJ databases">
        <title>Genomic Encyclopedia of Type Strains, Phase IV (KMG-IV): sequencing the most valuable type-strain genomes for metagenomic binning, comparative biology and taxonomic classification.</title>
        <authorList>
            <person name="Goeker M."/>
        </authorList>
    </citation>
    <scope>NUCLEOTIDE SEQUENCE [LARGE SCALE GENOMIC DNA]</scope>
    <source>
        <strain evidence="6 7">DSM 22368</strain>
    </source>
</reference>
<feature type="transmembrane region" description="Helical" evidence="5">
    <location>
        <begin position="113"/>
        <end position="130"/>
    </location>
</feature>
<keyword evidence="3 5" id="KW-1133">Transmembrane helix</keyword>
<protein>
    <submittedName>
        <fullName evidence="6">Protein-S-isoprenylcysteine O-methyltransferase Ste14</fullName>
    </submittedName>
</protein>
<evidence type="ECO:0000256" key="1">
    <source>
        <dbReference type="ARBA" id="ARBA00004141"/>
    </source>
</evidence>
<keyword evidence="4 5" id="KW-0472">Membrane</keyword>
<evidence type="ECO:0000313" key="7">
    <source>
        <dbReference type="Proteomes" id="UP000528457"/>
    </source>
</evidence>
<feature type="transmembrane region" description="Helical" evidence="5">
    <location>
        <begin position="76"/>
        <end position="93"/>
    </location>
</feature>
<accession>A0A7X0MXU5</accession>
<dbReference type="Pfam" id="PF04140">
    <property type="entry name" value="ICMT"/>
    <property type="match status" value="1"/>
</dbReference>
<evidence type="ECO:0000256" key="4">
    <source>
        <dbReference type="ARBA" id="ARBA00023136"/>
    </source>
</evidence>
<sequence>MPISASDIRVNLFALILSSVVLYLQIAFTELSNDRVLQVVAFVLFVPMAISEFLNAPRIEKPVDRVERITEIFPRCIGVLISVGTVAFVYWLLPEYAGTFYDPFYKLCHDYGKFLIIALPFYIGFVVKHIDNTKDGYYSLGMAILGDCSHLNAEQLKHHFLGWAVKGFFYPLMYIYALGKIEWIRSISIDVDTITFLQLFDIALGLLYYVDLIFVVVAYLCTLKLFGAHIRTAQTTLLGWSVALACYQPFWSFVSSYYVKYGNGLTWHQWLSDQPVVMYLWGFVIIALTTVYTMATVAFGLRFSNLTNRGIITSGPYRYIKHPAYLCKNLSWWFISVPFVVVVDWEQALKCCLGLLMLNGIYYLRAKTEEKHLSTDFTYVRYSLEIRSRWKGGLLAAAKSRLPAANVLVTR</sequence>
<proteinExistence type="predicted"/>
<evidence type="ECO:0000256" key="3">
    <source>
        <dbReference type="ARBA" id="ARBA00022989"/>
    </source>
</evidence>
<keyword evidence="6" id="KW-0808">Transferase</keyword>
<evidence type="ECO:0000313" key="6">
    <source>
        <dbReference type="EMBL" id="MBB6523848.1"/>
    </source>
</evidence>
<evidence type="ECO:0000256" key="5">
    <source>
        <dbReference type="SAM" id="Phobius"/>
    </source>
</evidence>
<organism evidence="6 7">
    <name type="scientific">Pseudoteredinibacter isoporae</name>
    <dbReference type="NCBI Taxonomy" id="570281"/>
    <lineage>
        <taxon>Bacteria</taxon>
        <taxon>Pseudomonadati</taxon>
        <taxon>Pseudomonadota</taxon>
        <taxon>Gammaproteobacteria</taxon>
        <taxon>Cellvibrionales</taxon>
        <taxon>Cellvibrionaceae</taxon>
        <taxon>Pseudoteredinibacter</taxon>
    </lineage>
</organism>
<dbReference type="GO" id="GO:0032259">
    <property type="term" value="P:methylation"/>
    <property type="evidence" value="ECO:0007669"/>
    <property type="project" value="UniProtKB-KW"/>
</dbReference>
<evidence type="ECO:0000256" key="2">
    <source>
        <dbReference type="ARBA" id="ARBA00022692"/>
    </source>
</evidence>
<feature type="transmembrane region" description="Helical" evidence="5">
    <location>
        <begin position="12"/>
        <end position="29"/>
    </location>
</feature>
<dbReference type="Gene3D" id="1.20.120.1630">
    <property type="match status" value="1"/>
</dbReference>
<dbReference type="EMBL" id="JACHHT010000005">
    <property type="protein sequence ID" value="MBB6523848.1"/>
    <property type="molecule type" value="Genomic_DNA"/>
</dbReference>
<feature type="transmembrane region" description="Helical" evidence="5">
    <location>
        <begin position="160"/>
        <end position="179"/>
    </location>
</feature>
<dbReference type="InterPro" id="IPR007269">
    <property type="entry name" value="ICMT_MeTrfase"/>
</dbReference>
<comment type="caution">
    <text evidence="6">The sequence shown here is derived from an EMBL/GenBank/DDBJ whole genome shotgun (WGS) entry which is preliminary data.</text>
</comment>
<dbReference type="GO" id="GO:0004671">
    <property type="term" value="F:protein C-terminal S-isoprenylcysteine carboxyl O-methyltransferase activity"/>
    <property type="evidence" value="ECO:0007669"/>
    <property type="project" value="InterPro"/>
</dbReference>